<dbReference type="Proteomes" id="UP000001056">
    <property type="component" value="Unassembled WGS sequence"/>
</dbReference>
<proteinExistence type="predicted"/>
<dbReference type="VEuPathDB" id="FungiDB:CHGG_05904"/>
<evidence type="ECO:0000313" key="2">
    <source>
        <dbReference type="EMBL" id="EAQ89285.1"/>
    </source>
</evidence>
<dbReference type="Pfam" id="PF20183">
    <property type="entry name" value="DUF6546"/>
    <property type="match status" value="1"/>
</dbReference>
<dbReference type="RefSeq" id="XP_001221999.1">
    <property type="nucleotide sequence ID" value="XM_001221998.1"/>
</dbReference>
<dbReference type="GeneID" id="4390148"/>
<dbReference type="OrthoDB" id="4584198at2759"/>
<sequence length="154" mass="17523">MAGLLVFDAPLRLQARLRRSFLKLWRWNHSIAQSKSANGGSSFRLDSLVPGEDPAKIEAVLQAAAAAAMRMPRLETMEIWNGGRGVAALFQYQALRRQEQAKIVWRGTWRLAPERCATQAWEAVMHQYAGRKLDWFRNSWMELSSSLTVMQSTC</sequence>
<accession>Q2H611</accession>
<dbReference type="InParanoid" id="Q2H611"/>
<dbReference type="InterPro" id="IPR046676">
    <property type="entry name" value="DUF6546"/>
</dbReference>
<evidence type="ECO:0000259" key="1">
    <source>
        <dbReference type="Pfam" id="PF20183"/>
    </source>
</evidence>
<organism evidence="2 3">
    <name type="scientific">Chaetomium globosum (strain ATCC 6205 / CBS 148.51 / DSM 1962 / NBRC 6347 / NRRL 1970)</name>
    <name type="common">Soil fungus</name>
    <dbReference type="NCBI Taxonomy" id="306901"/>
    <lineage>
        <taxon>Eukaryota</taxon>
        <taxon>Fungi</taxon>
        <taxon>Dikarya</taxon>
        <taxon>Ascomycota</taxon>
        <taxon>Pezizomycotina</taxon>
        <taxon>Sordariomycetes</taxon>
        <taxon>Sordariomycetidae</taxon>
        <taxon>Sordariales</taxon>
        <taxon>Chaetomiaceae</taxon>
        <taxon>Chaetomium</taxon>
    </lineage>
</organism>
<feature type="domain" description="DUF6546" evidence="1">
    <location>
        <begin position="47"/>
        <end position="136"/>
    </location>
</feature>
<dbReference type="HOGENOM" id="CLU_1704008_0_0_1"/>
<name>Q2H611_CHAGB</name>
<protein>
    <recommendedName>
        <fullName evidence="1">DUF6546 domain-containing protein</fullName>
    </recommendedName>
</protein>
<evidence type="ECO:0000313" key="3">
    <source>
        <dbReference type="Proteomes" id="UP000001056"/>
    </source>
</evidence>
<dbReference type="AlphaFoldDB" id="Q2H611"/>
<reference evidence="3" key="1">
    <citation type="journal article" date="2015" name="Genome Announc.">
        <title>Draft genome sequence of the cellulolytic fungus Chaetomium globosum.</title>
        <authorList>
            <person name="Cuomo C.A."/>
            <person name="Untereiner W.A."/>
            <person name="Ma L.-J."/>
            <person name="Grabherr M."/>
            <person name="Birren B.W."/>
        </authorList>
    </citation>
    <scope>NUCLEOTIDE SEQUENCE [LARGE SCALE GENOMIC DNA]</scope>
    <source>
        <strain evidence="3">ATCC 6205 / CBS 148.51 / DSM 1962 / NBRC 6347 / NRRL 1970</strain>
    </source>
</reference>
<dbReference type="EMBL" id="CH408031">
    <property type="protein sequence ID" value="EAQ89285.1"/>
    <property type="molecule type" value="Genomic_DNA"/>
</dbReference>
<dbReference type="eggNOG" id="ENOG502SM97">
    <property type="taxonomic scope" value="Eukaryota"/>
</dbReference>
<gene>
    <name evidence="2" type="ORF">CHGG_05904</name>
</gene>
<keyword evidence="3" id="KW-1185">Reference proteome</keyword>